<name>A0A218ML03_9VIRU</name>
<proteinExistence type="predicted"/>
<protein>
    <submittedName>
        <fullName evidence="1">Uncharacterized protein</fullName>
    </submittedName>
</protein>
<accession>A0A218ML03</accession>
<organism evidence="1">
    <name type="scientific">uncultured virus</name>
    <dbReference type="NCBI Taxonomy" id="340016"/>
    <lineage>
        <taxon>Viruses</taxon>
        <taxon>environmental samples</taxon>
    </lineage>
</organism>
<dbReference type="InterPro" id="IPR013320">
    <property type="entry name" value="ConA-like_dom_sf"/>
</dbReference>
<sequence>MLGLGNKLTNNTYELTAGSTIYMPTDIQPTKLRWWYVNNGTDNPDVGEWVSIAESGQDRTMVQPTSGNQPTVTYTSPGFATFDGVDDFYRLDSTSDEILIGANRPATIMLVYKINTVATQNVILSGGEGLNTQIRFKSETEFELITETQTQDFTASTGAPFDTNGIKVLFISRTSTGAVTLFTHGGGTLESFPLDSGNSSNTTSNTQIQLRQISGIDNDGLNSFKGRIYETAVWQLAQLTSTEMENIYETYLYPRYSV</sequence>
<reference evidence="1" key="2">
    <citation type="journal article" date="2017" name="Nat. Commun.">
        <title>Single-virus genomics reveals hidden cosmopolitan and abundant viruses.</title>
        <authorList>
            <person name="Martinez-Hernandez F."/>
            <person name="Fornas O."/>
            <person name="Lluesma Gomez M."/>
            <person name="Bolduc B."/>
            <person name="de la Cruz Pena M.J."/>
            <person name="Martinez J.M."/>
            <person name="Anton J."/>
            <person name="Gasol J.M."/>
            <person name="Rosselli R."/>
            <person name="Rodriguez-Valera F."/>
            <person name="Sullivan M.B."/>
            <person name="Acinas S.G."/>
            <person name="Martinez-Garcia M."/>
        </authorList>
    </citation>
    <scope>NUCLEOTIDE SEQUENCE</scope>
</reference>
<evidence type="ECO:0000313" key="1">
    <source>
        <dbReference type="EMBL" id="ASE99963.1"/>
    </source>
</evidence>
<dbReference type="SUPFAM" id="SSF49899">
    <property type="entry name" value="Concanavalin A-like lectins/glucanases"/>
    <property type="match status" value="1"/>
</dbReference>
<dbReference type="EMBL" id="KY052809">
    <property type="protein sequence ID" value="ASE99963.1"/>
    <property type="molecule type" value="Genomic_DNA"/>
</dbReference>
<reference evidence="1" key="1">
    <citation type="submission" date="2016-10" db="EMBL/GenBank/DDBJ databases">
        <authorList>
            <person name="Varghese N."/>
        </authorList>
    </citation>
    <scope>NUCLEOTIDE SEQUENCE</scope>
</reference>